<organism evidence="12 13">
    <name type="scientific">Candidatus Amunia macphersoniae</name>
    <dbReference type="NCBI Taxonomy" id="3127014"/>
    <lineage>
        <taxon>Bacteria</taxon>
        <taxon>Bacillati</taxon>
        <taxon>Candidatus Dormiibacterota</taxon>
        <taxon>Candidatus Dormibacteria</taxon>
        <taxon>Candidatus Aeolococcales</taxon>
        <taxon>Candidatus Aeolococcaceae</taxon>
        <taxon>Candidatus Amunia</taxon>
    </lineage>
</organism>
<dbReference type="GO" id="GO:0006281">
    <property type="term" value="P:DNA repair"/>
    <property type="evidence" value="ECO:0007669"/>
    <property type="project" value="TreeGrafter"/>
</dbReference>
<feature type="domain" description="Helicase C-terminal" evidence="11">
    <location>
        <begin position="239"/>
        <end position="387"/>
    </location>
</feature>
<dbReference type="InterPro" id="IPR000836">
    <property type="entry name" value="PRTase_dom"/>
</dbReference>
<proteinExistence type="inferred from homology"/>
<evidence type="ECO:0000256" key="5">
    <source>
        <dbReference type="ARBA" id="ARBA00022840"/>
    </source>
</evidence>
<dbReference type="CDD" id="cd06223">
    <property type="entry name" value="PRTases_typeI"/>
    <property type="match status" value="1"/>
</dbReference>
<keyword evidence="4 12" id="KW-0347">Helicase</keyword>
<dbReference type="EMBL" id="JAEKNN010000008">
    <property type="protein sequence ID" value="MBJ7608129.1"/>
    <property type="molecule type" value="Genomic_DNA"/>
</dbReference>
<dbReference type="NCBIfam" id="TIGR00614">
    <property type="entry name" value="recQ_fam"/>
    <property type="match status" value="1"/>
</dbReference>
<evidence type="ECO:0000259" key="10">
    <source>
        <dbReference type="PROSITE" id="PS51192"/>
    </source>
</evidence>
<dbReference type="GO" id="GO:0005524">
    <property type="term" value="F:ATP binding"/>
    <property type="evidence" value="ECO:0007669"/>
    <property type="project" value="UniProtKB-KW"/>
</dbReference>
<dbReference type="AlphaFoldDB" id="A0A934KD30"/>
<accession>A0A934KD30</accession>
<evidence type="ECO:0000313" key="12">
    <source>
        <dbReference type="EMBL" id="MBJ7608129.1"/>
    </source>
</evidence>
<dbReference type="SUPFAM" id="SSF53271">
    <property type="entry name" value="PRTase-like"/>
    <property type="match status" value="1"/>
</dbReference>
<evidence type="ECO:0000256" key="1">
    <source>
        <dbReference type="ARBA" id="ARBA00005446"/>
    </source>
</evidence>
<dbReference type="InterPro" id="IPR011545">
    <property type="entry name" value="DEAD/DEAH_box_helicase_dom"/>
</dbReference>
<evidence type="ECO:0000256" key="3">
    <source>
        <dbReference type="ARBA" id="ARBA00022801"/>
    </source>
</evidence>
<dbReference type="SMART" id="SM00490">
    <property type="entry name" value="HELICc"/>
    <property type="match status" value="1"/>
</dbReference>
<dbReference type="GO" id="GO:0016787">
    <property type="term" value="F:hydrolase activity"/>
    <property type="evidence" value="ECO:0007669"/>
    <property type="project" value="UniProtKB-KW"/>
</dbReference>
<evidence type="ECO:0000256" key="6">
    <source>
        <dbReference type="ARBA" id="ARBA00023125"/>
    </source>
</evidence>
<keyword evidence="3" id="KW-0378">Hydrolase</keyword>
<dbReference type="InterPro" id="IPR001650">
    <property type="entry name" value="Helicase_C-like"/>
</dbReference>
<evidence type="ECO:0000256" key="7">
    <source>
        <dbReference type="ARBA" id="ARBA00023235"/>
    </source>
</evidence>
<comment type="catalytic activity">
    <reaction evidence="8">
        <text>Couples ATP hydrolysis with the unwinding of duplex DNA by translocating in the 3'-5' direction.</text>
        <dbReference type="EC" id="5.6.2.4"/>
    </reaction>
</comment>
<dbReference type="Gene3D" id="3.40.50.300">
    <property type="entry name" value="P-loop containing nucleotide triphosphate hydrolases"/>
    <property type="match status" value="2"/>
</dbReference>
<dbReference type="GO" id="GO:0009378">
    <property type="term" value="F:four-way junction helicase activity"/>
    <property type="evidence" value="ECO:0007669"/>
    <property type="project" value="TreeGrafter"/>
</dbReference>
<dbReference type="Pfam" id="PF00270">
    <property type="entry name" value="DEAD"/>
    <property type="match status" value="1"/>
</dbReference>
<keyword evidence="5" id="KW-0067">ATP-binding</keyword>
<evidence type="ECO:0000313" key="13">
    <source>
        <dbReference type="Proteomes" id="UP000614410"/>
    </source>
</evidence>
<keyword evidence="7" id="KW-0413">Isomerase</keyword>
<protein>
    <recommendedName>
        <fullName evidence="9">DNA 3'-5' helicase</fullName>
        <ecNumber evidence="9">5.6.2.4</ecNumber>
    </recommendedName>
</protein>
<dbReference type="PANTHER" id="PTHR13710">
    <property type="entry name" value="DNA HELICASE RECQ FAMILY MEMBER"/>
    <property type="match status" value="1"/>
</dbReference>
<comment type="caution">
    <text evidence="12">The sequence shown here is derived from an EMBL/GenBank/DDBJ whole genome shotgun (WGS) entry which is preliminary data.</text>
</comment>
<dbReference type="EC" id="5.6.2.4" evidence="9"/>
<evidence type="ECO:0000259" key="11">
    <source>
        <dbReference type="PROSITE" id="PS51194"/>
    </source>
</evidence>
<dbReference type="GO" id="GO:0043590">
    <property type="term" value="C:bacterial nucleoid"/>
    <property type="evidence" value="ECO:0007669"/>
    <property type="project" value="TreeGrafter"/>
</dbReference>
<keyword evidence="6" id="KW-0238">DNA-binding</keyword>
<evidence type="ECO:0000256" key="9">
    <source>
        <dbReference type="ARBA" id="ARBA00034808"/>
    </source>
</evidence>
<dbReference type="PANTHER" id="PTHR13710:SF105">
    <property type="entry name" value="ATP-DEPENDENT DNA HELICASE Q1"/>
    <property type="match status" value="1"/>
</dbReference>
<dbReference type="GO" id="GO:0006310">
    <property type="term" value="P:DNA recombination"/>
    <property type="evidence" value="ECO:0007669"/>
    <property type="project" value="InterPro"/>
</dbReference>
<evidence type="ECO:0000256" key="8">
    <source>
        <dbReference type="ARBA" id="ARBA00034617"/>
    </source>
</evidence>
<comment type="similarity">
    <text evidence="1">Belongs to the helicase family. RecQ subfamily.</text>
</comment>
<dbReference type="PROSITE" id="PS51192">
    <property type="entry name" value="HELICASE_ATP_BIND_1"/>
    <property type="match status" value="1"/>
</dbReference>
<name>A0A934KD30_9BACT</name>
<sequence length="698" mass="76265">MSGDSAITDAEQSAAAEAAEILRGALGPDATFRPGQLETIVDIVVGHRRVLLVQSTGWGKSFVYFIATAMLRRRGYGTTLLISPLLSLMRNQVAMAQRIGIRAADFHSGNSERHDDIVVALRDDEIDLLLVSPERLHNSTFRSEALKLLTSRPCLLVVDEAHCLSDWGHDFRPDYRLIANVLHGLPSTTPVLCTTATANDRVISDLIDQLGDGLRVVRGGLARASLRLSVVDLSSAEERLAWLATVVPTLPGTGIVYCLTVRDTRLVAEWLRQQGVDAVGYSGEDDPIERETIEQRLLGNAVKVVVATSALGMGFDKADLAFVVHYQAPGSVVAYYQQIGRAGRTLTDAPAILLRGAEDEEIQNYFISTAFPTRGDAEAVMALLEDRAGRVPLYDVLAVVNVRKSRLETMLKVLEAEGAVSRVRGGWERTLTPWTYDADHVERVTAQRRVEPDAMRRYGSTGTCLMQFLQQQLDDPVAKRCGRCDACTGQTVGVPLAPQLIAAALTFLRGQDLELKPRRQWPPGVPDRHGAISPEERLEVGRALSIYADAGWGRLVVDGKFQQGVFAEELVVASVTLIRERWQPAPWPMWVTCIPSTRHPTLVADFAARLAGRLGVPFVPCLRKERASRPQKEMENSTQQLRNVLGGIEITGSVRPEPVLLVDDIVDSGWTLTVAGTGLRAAGSGPVHPFVLAQARGQ</sequence>
<dbReference type="GO" id="GO:0005737">
    <property type="term" value="C:cytoplasm"/>
    <property type="evidence" value="ECO:0007669"/>
    <property type="project" value="TreeGrafter"/>
</dbReference>
<dbReference type="InterPro" id="IPR027417">
    <property type="entry name" value="P-loop_NTPase"/>
</dbReference>
<dbReference type="PROSITE" id="PS51194">
    <property type="entry name" value="HELICASE_CTER"/>
    <property type="match status" value="1"/>
</dbReference>
<dbReference type="SUPFAM" id="SSF52540">
    <property type="entry name" value="P-loop containing nucleoside triphosphate hydrolases"/>
    <property type="match status" value="1"/>
</dbReference>
<evidence type="ECO:0000256" key="2">
    <source>
        <dbReference type="ARBA" id="ARBA00022741"/>
    </source>
</evidence>
<evidence type="ECO:0000256" key="4">
    <source>
        <dbReference type="ARBA" id="ARBA00022806"/>
    </source>
</evidence>
<dbReference type="Proteomes" id="UP000614410">
    <property type="component" value="Unassembled WGS sequence"/>
</dbReference>
<dbReference type="InterPro" id="IPR004589">
    <property type="entry name" value="DNA_helicase_ATP-dep_RecQ"/>
</dbReference>
<dbReference type="Pfam" id="PF00271">
    <property type="entry name" value="Helicase_C"/>
    <property type="match status" value="1"/>
</dbReference>
<dbReference type="InterPro" id="IPR014001">
    <property type="entry name" value="Helicase_ATP-bd"/>
</dbReference>
<dbReference type="Gene3D" id="3.40.50.2020">
    <property type="match status" value="1"/>
</dbReference>
<dbReference type="Pfam" id="PF00156">
    <property type="entry name" value="Pribosyltran"/>
    <property type="match status" value="1"/>
</dbReference>
<dbReference type="SMART" id="SM00487">
    <property type="entry name" value="DEXDc"/>
    <property type="match status" value="1"/>
</dbReference>
<gene>
    <name evidence="12" type="ORF">JF887_01690</name>
</gene>
<dbReference type="GO" id="GO:0043138">
    <property type="term" value="F:3'-5' DNA helicase activity"/>
    <property type="evidence" value="ECO:0007669"/>
    <property type="project" value="UniProtKB-EC"/>
</dbReference>
<dbReference type="GO" id="GO:0030894">
    <property type="term" value="C:replisome"/>
    <property type="evidence" value="ECO:0007669"/>
    <property type="project" value="TreeGrafter"/>
</dbReference>
<feature type="domain" description="Helicase ATP-binding" evidence="10">
    <location>
        <begin position="41"/>
        <end position="216"/>
    </location>
</feature>
<reference evidence="12 13" key="1">
    <citation type="submission" date="2020-10" db="EMBL/GenBank/DDBJ databases">
        <title>Ca. Dormibacterota MAGs.</title>
        <authorList>
            <person name="Montgomery K."/>
        </authorList>
    </citation>
    <scope>NUCLEOTIDE SEQUENCE [LARGE SCALE GENOMIC DNA]</scope>
    <source>
        <strain evidence="12">Mitchell_Peninsula_5</strain>
    </source>
</reference>
<keyword evidence="2" id="KW-0547">Nucleotide-binding</keyword>
<dbReference type="InterPro" id="IPR029057">
    <property type="entry name" value="PRTase-like"/>
</dbReference>
<dbReference type="GO" id="GO:0003677">
    <property type="term" value="F:DNA binding"/>
    <property type="evidence" value="ECO:0007669"/>
    <property type="project" value="UniProtKB-KW"/>
</dbReference>